<sequence>MYMLIYTQEQLNEALINGVKEFSEISFYKLKFTDKMIKGLKFIKCNFNECQITKCKLENIYIQSCNIKKSSFNESELEYVKINGTSFEEVDFLKCLVSGLNQYEWNSLSFKLCSFVSFKARSAVEIGNCNFESCDFTDADIKCAEFFSLTIADSNMKNIKIQSSIGGCEFKNTNLENSMLGDMLCGNRFISTNLKYAMLDGSHYITKDRFNDVNLKGCKLWALEPDDTVDLEEVNLCKVDIQTVEWMNANLKRCNLEDANIIEADLSGANLEEANLKNANLEDANLEGANLRNANLEGANLKGTNFNEAILDGVRVLEHDYKYLKDYIDKNKVILK</sequence>
<dbReference type="Proteomes" id="UP000472355">
    <property type="component" value="Unassembled WGS sequence"/>
</dbReference>
<reference evidence="1 2" key="1">
    <citation type="submission" date="2019-02" db="EMBL/GenBank/DDBJ databases">
        <title>Genome sequencing of Clostridium botulinum clinical isolates.</title>
        <authorList>
            <person name="Brunt J."/>
            <person name="Van Vliet A.H.M."/>
            <person name="Stringer S.C."/>
            <person name="Grant K.A."/>
            <person name="Carter A.C."/>
            <person name="Peck M.W."/>
        </authorList>
    </citation>
    <scope>NUCLEOTIDE SEQUENCE [LARGE SCALE GENOMIC DNA]</scope>
    <source>
        <strain evidence="1 2">H113700579</strain>
    </source>
</reference>
<evidence type="ECO:0000313" key="1">
    <source>
        <dbReference type="EMBL" id="NFA44202.1"/>
    </source>
</evidence>
<evidence type="ECO:0008006" key="3">
    <source>
        <dbReference type="Google" id="ProtNLM"/>
    </source>
</evidence>
<dbReference type="AlphaFoldDB" id="A0A6M0SSA9"/>
<accession>A0A6M0SSA9</accession>
<dbReference type="InterPro" id="IPR051082">
    <property type="entry name" value="Pentapeptide-BTB/POZ_domain"/>
</dbReference>
<dbReference type="Pfam" id="PF13599">
    <property type="entry name" value="Pentapeptide_4"/>
    <property type="match status" value="1"/>
</dbReference>
<name>A0A6M0SSA9_CLOBO</name>
<dbReference type="PANTHER" id="PTHR14136:SF17">
    <property type="entry name" value="BTB_POZ DOMAIN-CONTAINING PROTEIN KCTD9"/>
    <property type="match status" value="1"/>
</dbReference>
<dbReference type="EMBL" id="SGKU01000065">
    <property type="protein sequence ID" value="NFA44202.1"/>
    <property type="molecule type" value="Genomic_DNA"/>
</dbReference>
<evidence type="ECO:0000313" key="2">
    <source>
        <dbReference type="Proteomes" id="UP000472355"/>
    </source>
</evidence>
<protein>
    <recommendedName>
        <fullName evidence="3">Pentapeptide repeat-containing protein</fullName>
    </recommendedName>
</protein>
<dbReference type="PANTHER" id="PTHR14136">
    <property type="entry name" value="BTB_POZ DOMAIN-CONTAINING PROTEIN KCTD9"/>
    <property type="match status" value="1"/>
</dbReference>
<dbReference type="SUPFAM" id="SSF141571">
    <property type="entry name" value="Pentapeptide repeat-like"/>
    <property type="match status" value="3"/>
</dbReference>
<proteinExistence type="predicted"/>
<gene>
    <name evidence="1" type="ORF">EXM65_16920</name>
</gene>
<dbReference type="InterPro" id="IPR001646">
    <property type="entry name" value="5peptide_repeat"/>
</dbReference>
<dbReference type="Gene3D" id="2.160.20.80">
    <property type="entry name" value="E3 ubiquitin-protein ligase SopA"/>
    <property type="match status" value="3"/>
</dbReference>
<organism evidence="1 2">
    <name type="scientific">Clostridium botulinum</name>
    <dbReference type="NCBI Taxonomy" id="1491"/>
    <lineage>
        <taxon>Bacteria</taxon>
        <taxon>Bacillati</taxon>
        <taxon>Bacillota</taxon>
        <taxon>Clostridia</taxon>
        <taxon>Eubacteriales</taxon>
        <taxon>Clostridiaceae</taxon>
        <taxon>Clostridium</taxon>
    </lineage>
</organism>
<comment type="caution">
    <text evidence="1">The sequence shown here is derived from an EMBL/GenBank/DDBJ whole genome shotgun (WGS) entry which is preliminary data.</text>
</comment>